<dbReference type="PROSITE" id="PS51123">
    <property type="entry name" value="OMPA_2"/>
    <property type="match status" value="1"/>
</dbReference>
<evidence type="ECO:0000256" key="5">
    <source>
        <dbReference type="SAM" id="Coils"/>
    </source>
</evidence>
<keyword evidence="8" id="KW-1185">Reference proteome</keyword>
<evidence type="ECO:0000313" key="7">
    <source>
        <dbReference type="EMBL" id="KIH75612.1"/>
    </source>
</evidence>
<dbReference type="InterPro" id="IPR050330">
    <property type="entry name" value="Bact_OuterMem_StrucFunc"/>
</dbReference>
<dbReference type="PROSITE" id="PS51257">
    <property type="entry name" value="PROKAR_LIPOPROTEIN"/>
    <property type="match status" value="1"/>
</dbReference>
<dbReference type="SUPFAM" id="SSF103088">
    <property type="entry name" value="OmpA-like"/>
    <property type="match status" value="1"/>
</dbReference>
<dbReference type="Gene3D" id="3.30.1330.60">
    <property type="entry name" value="OmpA-like domain"/>
    <property type="match status" value="1"/>
</dbReference>
<keyword evidence="5" id="KW-0175">Coiled coil</keyword>
<comment type="caution">
    <text evidence="7">The sequence shown here is derived from an EMBL/GenBank/DDBJ whole genome shotgun (WGS) entry which is preliminary data.</text>
</comment>
<evidence type="ECO:0000256" key="1">
    <source>
        <dbReference type="ARBA" id="ARBA00004442"/>
    </source>
</evidence>
<proteinExistence type="predicted"/>
<dbReference type="GO" id="GO:0009279">
    <property type="term" value="C:cell outer membrane"/>
    <property type="evidence" value="ECO:0007669"/>
    <property type="project" value="UniProtKB-SubCell"/>
</dbReference>
<dbReference type="PANTHER" id="PTHR30329">
    <property type="entry name" value="STATOR ELEMENT OF FLAGELLAR MOTOR COMPLEX"/>
    <property type="match status" value="1"/>
</dbReference>
<evidence type="ECO:0000256" key="3">
    <source>
        <dbReference type="ARBA" id="ARBA00023237"/>
    </source>
</evidence>
<feature type="coiled-coil region" evidence="5">
    <location>
        <begin position="304"/>
        <end position="331"/>
    </location>
</feature>
<sequence length="495" mass="55363">MSYNSLRYFLLVTFFCLLVLAGCGKAPPRIEPIPLSKNPSEQIELLDADLVTARLKEIHILAPDSFAAAGAALNDARRGLEQGTGVAEILQRVALGRAHLERAQERAKVVQSILAAPLEARKLALQVGAVNFGEDYLGAETRLIQLNRAVENERIDWALKRSRAATEEFLALELRAIKHNALSDARELIQEAQALRAANVAPESLARAEQALSEAETYISDNRYEAQQIGEKAARAGFEARRLLHITQHSRSVREMPSEQVVLWIEALLRLPARQLSDEDWRDLPFPEQSKALVAGIESLQKGQEAQRFQIEAARRQIVSLEDQTREEQAAKELYIWEQRAAKEKLERERRLQQVFQEVQASFTSEEAEVYKQGNHIVLRLRSIDFPVGQAIIEPANYPLLGKVRRAIQRFGEPAVTIEGHTDSTGSDEINARLSQQRAEAVRQFFVANDALASEKVLAVGYGSRRPLALNTTAEGRAINRRIDVIISPQMQNGL</sequence>
<dbReference type="InterPro" id="IPR006690">
    <property type="entry name" value="OMPA-like_CS"/>
</dbReference>
<evidence type="ECO:0000256" key="2">
    <source>
        <dbReference type="ARBA" id="ARBA00023136"/>
    </source>
</evidence>
<gene>
    <name evidence="7" type="ORF">GFER_15870</name>
</gene>
<evidence type="ECO:0000313" key="8">
    <source>
        <dbReference type="Proteomes" id="UP000035068"/>
    </source>
</evidence>
<dbReference type="InterPro" id="IPR006665">
    <property type="entry name" value="OmpA-like"/>
</dbReference>
<dbReference type="EMBL" id="JWJD01000009">
    <property type="protein sequence ID" value="KIH75612.1"/>
    <property type="molecule type" value="Genomic_DNA"/>
</dbReference>
<evidence type="ECO:0000259" key="6">
    <source>
        <dbReference type="PROSITE" id="PS51123"/>
    </source>
</evidence>
<keyword evidence="3" id="KW-0998">Cell outer membrane</keyword>
<keyword evidence="2 4" id="KW-0472">Membrane</keyword>
<dbReference type="PROSITE" id="PS01068">
    <property type="entry name" value="OMPA_1"/>
    <property type="match status" value="1"/>
</dbReference>
<dbReference type="AlphaFoldDB" id="A0A0C2HS68"/>
<dbReference type="RefSeq" id="WP_040100961.1">
    <property type="nucleotide sequence ID" value="NZ_JWJD01000009.1"/>
</dbReference>
<dbReference type="InterPro" id="IPR006664">
    <property type="entry name" value="OMP_bac"/>
</dbReference>
<accession>A0A0C2HS68</accession>
<feature type="domain" description="OmpA-like" evidence="6">
    <location>
        <begin position="373"/>
        <end position="491"/>
    </location>
</feature>
<dbReference type="PANTHER" id="PTHR30329:SF21">
    <property type="entry name" value="LIPOPROTEIN YIAD-RELATED"/>
    <property type="match status" value="1"/>
</dbReference>
<name>A0A0C2HS68_9BACT</name>
<evidence type="ECO:0000256" key="4">
    <source>
        <dbReference type="PROSITE-ProRule" id="PRU00473"/>
    </source>
</evidence>
<dbReference type="InterPro" id="IPR036737">
    <property type="entry name" value="OmpA-like_sf"/>
</dbReference>
<organism evidence="7 8">
    <name type="scientific">Geoalkalibacter ferrihydriticus DSM 17813</name>
    <dbReference type="NCBI Taxonomy" id="1121915"/>
    <lineage>
        <taxon>Bacteria</taxon>
        <taxon>Pseudomonadati</taxon>
        <taxon>Thermodesulfobacteriota</taxon>
        <taxon>Desulfuromonadia</taxon>
        <taxon>Desulfuromonadales</taxon>
        <taxon>Geoalkalibacteraceae</taxon>
        <taxon>Geoalkalibacter</taxon>
    </lineage>
</organism>
<dbReference type="CDD" id="cd07185">
    <property type="entry name" value="OmpA_C-like"/>
    <property type="match status" value="1"/>
</dbReference>
<dbReference type="PRINTS" id="PR01021">
    <property type="entry name" value="OMPADOMAIN"/>
</dbReference>
<reference evidence="7 8" key="1">
    <citation type="submission" date="2014-12" db="EMBL/GenBank/DDBJ databases">
        <title>Genomes of Geoalkalibacter ferrihydriticus and Geoalkalibacter subterraneus, two haloalkaliphilic metal-reducing members of the Geobacteraceae.</title>
        <authorList>
            <person name="Badalamenti J.P."/>
            <person name="Torres C.I."/>
            <person name="Krajmalnik-Brown R."/>
            <person name="Bond D.R."/>
        </authorList>
    </citation>
    <scope>NUCLEOTIDE SEQUENCE [LARGE SCALE GENOMIC DNA]</scope>
    <source>
        <strain evidence="7 8">DSM 17813</strain>
    </source>
</reference>
<protein>
    <recommendedName>
        <fullName evidence="6">OmpA-like domain-containing protein</fullName>
    </recommendedName>
</protein>
<dbReference type="Proteomes" id="UP000035068">
    <property type="component" value="Unassembled WGS sequence"/>
</dbReference>
<dbReference type="Pfam" id="PF00691">
    <property type="entry name" value="OmpA"/>
    <property type="match status" value="1"/>
</dbReference>
<comment type="subcellular location">
    <subcellularLocation>
        <location evidence="1">Cell outer membrane</location>
    </subcellularLocation>
</comment>